<dbReference type="InterPro" id="IPR000408">
    <property type="entry name" value="Reg_chr_condens"/>
</dbReference>
<dbReference type="Gene3D" id="2.130.10.30">
    <property type="entry name" value="Regulator of chromosome condensation 1/beta-lactamase-inhibitor protein II"/>
    <property type="match status" value="2"/>
</dbReference>
<reference evidence="5" key="1">
    <citation type="submission" date="2021-05" db="EMBL/GenBank/DDBJ databases">
        <authorList>
            <person name="Alioto T."/>
            <person name="Alioto T."/>
            <person name="Gomez Garrido J."/>
        </authorList>
    </citation>
    <scope>NUCLEOTIDE SEQUENCE</scope>
</reference>
<feature type="region of interest" description="Disordered" evidence="3">
    <location>
        <begin position="1"/>
        <end position="66"/>
    </location>
</feature>
<evidence type="ECO:0000313" key="5">
    <source>
        <dbReference type="EMBL" id="CAG6726218.1"/>
    </source>
</evidence>
<dbReference type="InterPro" id="IPR058923">
    <property type="entry name" value="RCC1-like_dom"/>
</dbReference>
<dbReference type="InterPro" id="IPR028641">
    <property type="entry name" value="RCC2"/>
</dbReference>
<dbReference type="PRINTS" id="PR00633">
    <property type="entry name" value="RCCNDNSATION"/>
</dbReference>
<evidence type="ECO:0000256" key="3">
    <source>
        <dbReference type="SAM" id="MobiDB-lite"/>
    </source>
</evidence>
<name>A0A8D8YCG2_9HEMI</name>
<dbReference type="InterPro" id="IPR009091">
    <property type="entry name" value="RCC1/BLIP-II"/>
</dbReference>
<organism evidence="5">
    <name type="scientific">Cacopsylla melanoneura</name>
    <dbReference type="NCBI Taxonomy" id="428564"/>
    <lineage>
        <taxon>Eukaryota</taxon>
        <taxon>Metazoa</taxon>
        <taxon>Ecdysozoa</taxon>
        <taxon>Arthropoda</taxon>
        <taxon>Hexapoda</taxon>
        <taxon>Insecta</taxon>
        <taxon>Pterygota</taxon>
        <taxon>Neoptera</taxon>
        <taxon>Paraneoptera</taxon>
        <taxon>Hemiptera</taxon>
        <taxon>Sternorrhyncha</taxon>
        <taxon>Psylloidea</taxon>
        <taxon>Psyllidae</taxon>
        <taxon>Psyllinae</taxon>
        <taxon>Cacopsylla</taxon>
    </lineage>
</organism>
<dbReference type="GO" id="GO:0016020">
    <property type="term" value="C:membrane"/>
    <property type="evidence" value="ECO:0007669"/>
    <property type="project" value="TreeGrafter"/>
</dbReference>
<dbReference type="Pfam" id="PF25390">
    <property type="entry name" value="WD40_RLD"/>
    <property type="match status" value="1"/>
</dbReference>
<evidence type="ECO:0000256" key="2">
    <source>
        <dbReference type="PROSITE-ProRule" id="PRU00235"/>
    </source>
</evidence>
<dbReference type="PANTHER" id="PTHR46207:SF1">
    <property type="entry name" value="PROTEIN RCC2"/>
    <property type="match status" value="1"/>
</dbReference>
<sequence>MSSKRKSDNLESAKKKPKVAKNGKKKKKQEEEDESDFEDQVSSAGEDVASDNEDTFADNEDPDLKIKGPELAGQLLVMGGMNWDLCGRSKVPVNCKPNVGRTLWEPHAFGPLYDVRVKVAVSSSSAAHNVVITEDNKCFTFGRNDKGQLGTGKLERRDQPFEPEELKNQVIVNAAVGKNHTLFLTERGHVYACGDNQFGQCGIKSKQAQVLTPTRVKYSGPPIVKIGCGADFSMLLNIKGVLHSFGLPEHGQLGLGATGEYIQTAGKVNYNCERGPVAIRSFIEKGKDNHPKVVEVTDIVDFACGANHTVALDSQKRAFSWGFGAYGRLGHADNKDELLPRLIKFFDSQNRGVKAVYCGSTYTFAINDLGQTFFFGVTKKTGEANMYPKPFHDLSGWNVRDIGCAQTSTIFAADETIIVWGGAPCFGELGLGEERRSSATPVENKLLTKTHVHSVSCGICHTLLIARNDTEEEKTGIADRFEEYDPPKP</sequence>
<keyword evidence="1" id="KW-0677">Repeat</keyword>
<accession>A0A8D8YCG2</accession>
<feature type="repeat" description="RCC1" evidence="2">
    <location>
        <begin position="415"/>
        <end position="468"/>
    </location>
</feature>
<dbReference type="AlphaFoldDB" id="A0A8D8YCG2"/>
<feature type="domain" description="RCC1-like" evidence="4">
    <location>
        <begin position="122"/>
        <end position="463"/>
    </location>
</feature>
<feature type="repeat" description="RCC1" evidence="2">
    <location>
        <begin position="136"/>
        <end position="187"/>
    </location>
</feature>
<feature type="compositionally biased region" description="Basic residues" evidence="3">
    <location>
        <begin position="15"/>
        <end position="27"/>
    </location>
</feature>
<dbReference type="PROSITE" id="PS00626">
    <property type="entry name" value="RCC1_2"/>
    <property type="match status" value="1"/>
</dbReference>
<evidence type="ECO:0000256" key="1">
    <source>
        <dbReference type="ARBA" id="ARBA00022737"/>
    </source>
</evidence>
<feature type="repeat" description="RCC1" evidence="2">
    <location>
        <begin position="316"/>
        <end position="369"/>
    </location>
</feature>
<dbReference type="EMBL" id="HBUF01371182">
    <property type="protein sequence ID" value="CAG6726216.1"/>
    <property type="molecule type" value="Transcribed_RNA"/>
</dbReference>
<evidence type="ECO:0000259" key="4">
    <source>
        <dbReference type="Pfam" id="PF25390"/>
    </source>
</evidence>
<protein>
    <submittedName>
        <fullName evidence="5">Protein RCC2 homolog</fullName>
    </submittedName>
</protein>
<dbReference type="PANTHER" id="PTHR46207">
    <property type="entry name" value="PROTEIN RCC2"/>
    <property type="match status" value="1"/>
</dbReference>
<proteinExistence type="predicted"/>
<dbReference type="EMBL" id="HBUF01517886">
    <property type="protein sequence ID" value="CAG6748215.1"/>
    <property type="molecule type" value="Transcribed_RNA"/>
</dbReference>
<dbReference type="GO" id="GO:0031267">
    <property type="term" value="F:small GTPase binding"/>
    <property type="evidence" value="ECO:0007669"/>
    <property type="project" value="TreeGrafter"/>
</dbReference>
<dbReference type="EMBL" id="HBUF01371184">
    <property type="protein sequence ID" value="CAG6726218.1"/>
    <property type="molecule type" value="Transcribed_RNA"/>
</dbReference>
<dbReference type="PROSITE" id="PS50012">
    <property type="entry name" value="RCC1_3"/>
    <property type="match status" value="5"/>
</dbReference>
<feature type="repeat" description="RCC1" evidence="2">
    <location>
        <begin position="240"/>
        <end position="315"/>
    </location>
</feature>
<feature type="repeat" description="RCC1" evidence="2">
    <location>
        <begin position="188"/>
        <end position="239"/>
    </location>
</feature>
<dbReference type="SUPFAM" id="SSF50985">
    <property type="entry name" value="RCC1/BLIP-II"/>
    <property type="match status" value="1"/>
</dbReference>
<feature type="compositionally biased region" description="Basic and acidic residues" evidence="3">
    <location>
        <begin position="1"/>
        <end position="14"/>
    </location>
</feature>
<dbReference type="EMBL" id="HBUF01338313">
    <property type="protein sequence ID" value="CAG6698468.1"/>
    <property type="molecule type" value="Transcribed_RNA"/>
</dbReference>
<feature type="compositionally biased region" description="Acidic residues" evidence="3">
    <location>
        <begin position="48"/>
        <end position="61"/>
    </location>
</feature>